<protein>
    <recommendedName>
        <fullName evidence="2">NrS-1 polymerase-like helicase domain-containing protein</fullName>
    </recommendedName>
</protein>
<proteinExistence type="predicted"/>
<sequence>MQNVEKKTDTAPRYSSKNVTDIDDKEGKFNAAIENEKLMTVNEMKNCGDARMPNMDALKSIITNNSFQVKEKNVPKQQVGNVKLSFQTKRLIEIGSIQQF</sequence>
<feature type="domain" description="NrS-1 polymerase-like helicase" evidence="2">
    <location>
        <begin position="17"/>
        <end position="81"/>
    </location>
</feature>
<dbReference type="AlphaFoldDB" id="A0A5J4TST8"/>
<evidence type="ECO:0000313" key="3">
    <source>
        <dbReference type="EMBL" id="KAA6361616.1"/>
    </source>
</evidence>
<evidence type="ECO:0000256" key="1">
    <source>
        <dbReference type="SAM" id="MobiDB-lite"/>
    </source>
</evidence>
<dbReference type="Pfam" id="PF19263">
    <property type="entry name" value="DUF5906"/>
    <property type="match status" value="1"/>
</dbReference>
<evidence type="ECO:0000259" key="2">
    <source>
        <dbReference type="Pfam" id="PF19263"/>
    </source>
</evidence>
<name>A0A5J4TST8_9EUKA</name>
<organism evidence="3 4">
    <name type="scientific">Streblomastix strix</name>
    <dbReference type="NCBI Taxonomy" id="222440"/>
    <lineage>
        <taxon>Eukaryota</taxon>
        <taxon>Metamonada</taxon>
        <taxon>Preaxostyla</taxon>
        <taxon>Oxymonadida</taxon>
        <taxon>Streblomastigidae</taxon>
        <taxon>Streblomastix</taxon>
    </lineage>
</organism>
<feature type="compositionally biased region" description="Basic and acidic residues" evidence="1">
    <location>
        <begin position="1"/>
        <end position="10"/>
    </location>
</feature>
<dbReference type="EMBL" id="SNRW01025300">
    <property type="protein sequence ID" value="KAA6361616.1"/>
    <property type="molecule type" value="Genomic_DNA"/>
</dbReference>
<accession>A0A5J4TST8</accession>
<evidence type="ECO:0000313" key="4">
    <source>
        <dbReference type="Proteomes" id="UP000324800"/>
    </source>
</evidence>
<dbReference type="Proteomes" id="UP000324800">
    <property type="component" value="Unassembled WGS sequence"/>
</dbReference>
<reference evidence="3 4" key="1">
    <citation type="submission" date="2019-03" db="EMBL/GenBank/DDBJ databases">
        <title>Single cell metagenomics reveals metabolic interactions within the superorganism composed of flagellate Streblomastix strix and complex community of Bacteroidetes bacteria on its surface.</title>
        <authorList>
            <person name="Treitli S.C."/>
            <person name="Kolisko M."/>
            <person name="Husnik F."/>
            <person name="Keeling P."/>
            <person name="Hampl V."/>
        </authorList>
    </citation>
    <scope>NUCLEOTIDE SEQUENCE [LARGE SCALE GENOMIC DNA]</scope>
    <source>
        <strain evidence="3">ST1C</strain>
    </source>
</reference>
<comment type="caution">
    <text evidence="3">The sequence shown here is derived from an EMBL/GenBank/DDBJ whole genome shotgun (WGS) entry which is preliminary data.</text>
</comment>
<dbReference type="InterPro" id="IPR045455">
    <property type="entry name" value="NrS-1_pol-like_helicase"/>
</dbReference>
<gene>
    <name evidence="3" type="ORF">EZS28_042857</name>
</gene>
<feature type="region of interest" description="Disordered" evidence="1">
    <location>
        <begin position="1"/>
        <end position="21"/>
    </location>
</feature>